<reference evidence="2 4" key="2">
    <citation type="submission" date="2024-04" db="EMBL/GenBank/DDBJ databases">
        <title>Three lactobacilli isolated from voided urine samples from females with type 2 diabetes.</title>
        <authorList>
            <person name="Kula A."/>
            <person name="Stegman N."/>
            <person name="Putonti C."/>
        </authorList>
    </citation>
    <scope>NUCLEOTIDE SEQUENCE [LARGE SCALE GENOMIC DNA]</scope>
    <source>
        <strain evidence="2 4">1855</strain>
    </source>
</reference>
<protein>
    <submittedName>
        <fullName evidence="1">Nucleoside-diphosphate sugar epimerase</fullName>
    </submittedName>
</protein>
<reference evidence="1 3" key="1">
    <citation type="submission" date="2019-09" db="EMBL/GenBank/DDBJ databases">
        <title>Draft genome sequence assemblies of isolates from the urinary tract.</title>
        <authorList>
            <person name="Mores C.R."/>
            <person name="Putonti C."/>
            <person name="Wolfe A.J."/>
        </authorList>
    </citation>
    <scope>NUCLEOTIDE SEQUENCE [LARGE SCALE GENOMIC DNA]</scope>
    <source>
        <strain evidence="1 3">UMB246</strain>
    </source>
</reference>
<evidence type="ECO:0000313" key="4">
    <source>
        <dbReference type="Proteomes" id="UP001385848"/>
    </source>
</evidence>
<dbReference type="Proteomes" id="UP001385848">
    <property type="component" value="Unassembled WGS sequence"/>
</dbReference>
<dbReference type="Proteomes" id="UP000327236">
    <property type="component" value="Unassembled WGS sequence"/>
</dbReference>
<comment type="caution">
    <text evidence="1">The sequence shown here is derived from an EMBL/GenBank/DDBJ whole genome shotgun (WGS) entry which is preliminary data.</text>
</comment>
<evidence type="ECO:0000313" key="3">
    <source>
        <dbReference type="Proteomes" id="UP000327236"/>
    </source>
</evidence>
<accession>A0A5N1I651</accession>
<gene>
    <name evidence="2" type="ORF">AAC431_08110</name>
    <name evidence="1" type="ORF">F6H94_06970</name>
</gene>
<dbReference type="KEGG" id="lje:BUE77_02360"/>
<dbReference type="EMBL" id="VYWW01000033">
    <property type="protein sequence ID" value="KAA9321143.1"/>
    <property type="molecule type" value="Genomic_DNA"/>
</dbReference>
<keyword evidence="4" id="KW-1185">Reference proteome</keyword>
<evidence type="ECO:0000313" key="1">
    <source>
        <dbReference type="EMBL" id="KAA9321143.1"/>
    </source>
</evidence>
<dbReference type="AlphaFoldDB" id="A0A5N1I651"/>
<dbReference type="GeneID" id="31742545"/>
<organism evidence="1 3">
    <name type="scientific">Lactobacillus jensenii</name>
    <dbReference type="NCBI Taxonomy" id="109790"/>
    <lineage>
        <taxon>Bacteria</taxon>
        <taxon>Bacillati</taxon>
        <taxon>Bacillota</taxon>
        <taxon>Bacilli</taxon>
        <taxon>Lactobacillales</taxon>
        <taxon>Lactobacillaceae</taxon>
        <taxon>Lactobacillus</taxon>
    </lineage>
</organism>
<proteinExistence type="predicted"/>
<sequence>MATLFASFDEPIDDGSLDVNSNVVETLDHPLLPLEDAIKEVIAR</sequence>
<dbReference type="EMBL" id="JBBVUL010000020">
    <property type="protein sequence ID" value="MEL0565874.1"/>
    <property type="molecule type" value="Genomic_DNA"/>
</dbReference>
<evidence type="ECO:0000313" key="2">
    <source>
        <dbReference type="EMBL" id="MEL0565874.1"/>
    </source>
</evidence>
<dbReference type="OrthoDB" id="152510at2"/>
<dbReference type="RefSeq" id="WP_006588258.1">
    <property type="nucleotide sequence ID" value="NZ_CATOUV010000001.1"/>
</dbReference>
<name>A0A5N1I651_LACJE</name>